<gene>
    <name evidence="2" type="ORF">GCM10010422_21420</name>
</gene>
<evidence type="ECO:0000256" key="1">
    <source>
        <dbReference type="SAM" id="MobiDB-lite"/>
    </source>
</evidence>
<reference evidence="3" key="1">
    <citation type="journal article" date="2019" name="Int. J. Syst. Evol. Microbiol.">
        <title>The Global Catalogue of Microorganisms (GCM) 10K type strain sequencing project: providing services to taxonomists for standard genome sequencing and annotation.</title>
        <authorList>
            <consortium name="The Broad Institute Genomics Platform"/>
            <consortium name="The Broad Institute Genome Sequencing Center for Infectious Disease"/>
            <person name="Wu L."/>
            <person name="Ma J."/>
        </authorList>
    </citation>
    <scope>NUCLEOTIDE SEQUENCE [LARGE SCALE GENOMIC DNA]</scope>
    <source>
        <strain evidence="3">JCM 6923</strain>
    </source>
</reference>
<evidence type="ECO:0000313" key="2">
    <source>
        <dbReference type="EMBL" id="GAA2477388.1"/>
    </source>
</evidence>
<feature type="compositionally biased region" description="Low complexity" evidence="1">
    <location>
        <begin position="57"/>
        <end position="74"/>
    </location>
</feature>
<feature type="compositionally biased region" description="Pro residues" evidence="1">
    <location>
        <begin position="75"/>
        <end position="84"/>
    </location>
</feature>
<dbReference type="Proteomes" id="UP001501721">
    <property type="component" value="Unassembled WGS sequence"/>
</dbReference>
<comment type="caution">
    <text evidence="2">The sequence shown here is derived from an EMBL/GenBank/DDBJ whole genome shotgun (WGS) entry which is preliminary data.</text>
</comment>
<dbReference type="EMBL" id="BAAATL010000009">
    <property type="protein sequence ID" value="GAA2477388.1"/>
    <property type="molecule type" value="Genomic_DNA"/>
</dbReference>
<sequence>MKEITTLGSVGASAVSRWLFGVARAQPAAPLSTMATITRTIEVHTVSAARVRTSRATATVRVRAAPSRSVSQPLPKEPTMPPTPQASSAAARPVPWMWAIYPSTVAV</sequence>
<feature type="region of interest" description="Disordered" evidence="1">
    <location>
        <begin position="57"/>
        <end position="89"/>
    </location>
</feature>
<organism evidence="2 3">
    <name type="scientific">Streptomyces graminearus</name>
    <dbReference type="NCBI Taxonomy" id="284030"/>
    <lineage>
        <taxon>Bacteria</taxon>
        <taxon>Bacillati</taxon>
        <taxon>Actinomycetota</taxon>
        <taxon>Actinomycetes</taxon>
        <taxon>Kitasatosporales</taxon>
        <taxon>Streptomycetaceae</taxon>
        <taxon>Streptomyces</taxon>
    </lineage>
</organism>
<accession>A0ABP5YDF8</accession>
<name>A0ABP5YDF8_9ACTN</name>
<evidence type="ECO:0008006" key="4">
    <source>
        <dbReference type="Google" id="ProtNLM"/>
    </source>
</evidence>
<proteinExistence type="predicted"/>
<protein>
    <recommendedName>
        <fullName evidence="4">Secreted protein</fullName>
    </recommendedName>
</protein>
<evidence type="ECO:0000313" key="3">
    <source>
        <dbReference type="Proteomes" id="UP001501721"/>
    </source>
</evidence>
<keyword evidence="3" id="KW-1185">Reference proteome</keyword>